<comment type="subcellular location">
    <subcellularLocation>
        <location evidence="1">Cell membrane</location>
        <topology evidence="1">Multi-pass membrane protein</topology>
    </subcellularLocation>
</comment>
<keyword evidence="2" id="KW-0813">Transport</keyword>
<feature type="transmembrane region" description="Helical" evidence="8">
    <location>
        <begin position="167"/>
        <end position="190"/>
    </location>
</feature>
<evidence type="ECO:0000313" key="11">
    <source>
        <dbReference type="Proteomes" id="UP000318297"/>
    </source>
</evidence>
<feature type="transmembrane region" description="Helical" evidence="8">
    <location>
        <begin position="196"/>
        <end position="213"/>
    </location>
</feature>
<feature type="transmembrane region" description="Helical" evidence="8">
    <location>
        <begin position="233"/>
        <end position="251"/>
    </location>
</feature>
<feature type="transmembrane region" description="Helical" evidence="8">
    <location>
        <begin position="303"/>
        <end position="331"/>
    </location>
</feature>
<evidence type="ECO:0000256" key="3">
    <source>
        <dbReference type="ARBA" id="ARBA00022475"/>
    </source>
</evidence>
<feature type="compositionally biased region" description="Low complexity" evidence="7">
    <location>
        <begin position="587"/>
        <end position="613"/>
    </location>
</feature>
<organism evidence="10 11">
    <name type="scientific">Rudaeicoccus suwonensis</name>
    <dbReference type="NCBI Taxonomy" id="657409"/>
    <lineage>
        <taxon>Bacteria</taxon>
        <taxon>Bacillati</taxon>
        <taxon>Actinomycetota</taxon>
        <taxon>Actinomycetes</taxon>
        <taxon>Micrococcales</taxon>
        <taxon>Dermacoccaceae</taxon>
        <taxon>Rudaeicoccus</taxon>
    </lineage>
</organism>
<accession>A0A561ECQ2</accession>
<keyword evidence="5 8" id="KW-1133">Transmembrane helix</keyword>
<dbReference type="AlphaFoldDB" id="A0A561ECQ2"/>
<feature type="transmembrane region" description="Helical" evidence="8">
    <location>
        <begin position="73"/>
        <end position="92"/>
    </location>
</feature>
<keyword evidence="4 8" id="KW-0812">Transmembrane</keyword>
<dbReference type="Gene3D" id="1.20.1250.20">
    <property type="entry name" value="MFS general substrate transporter like domains"/>
    <property type="match status" value="1"/>
</dbReference>
<evidence type="ECO:0000259" key="9">
    <source>
        <dbReference type="PROSITE" id="PS50850"/>
    </source>
</evidence>
<feature type="transmembrane region" description="Helical" evidence="8">
    <location>
        <begin position="263"/>
        <end position="282"/>
    </location>
</feature>
<dbReference type="PANTHER" id="PTHR42718:SF46">
    <property type="entry name" value="BLR6921 PROTEIN"/>
    <property type="match status" value="1"/>
</dbReference>
<dbReference type="InterPro" id="IPR011701">
    <property type="entry name" value="MFS"/>
</dbReference>
<dbReference type="GO" id="GO:0005886">
    <property type="term" value="C:plasma membrane"/>
    <property type="evidence" value="ECO:0007669"/>
    <property type="project" value="UniProtKB-SubCell"/>
</dbReference>
<evidence type="ECO:0000313" key="10">
    <source>
        <dbReference type="EMBL" id="TWE13384.1"/>
    </source>
</evidence>
<dbReference type="GO" id="GO:0022857">
    <property type="term" value="F:transmembrane transporter activity"/>
    <property type="evidence" value="ECO:0007669"/>
    <property type="project" value="InterPro"/>
</dbReference>
<dbReference type="RefSeq" id="WP_246104579.1">
    <property type="nucleotide sequence ID" value="NZ_VIVQ01000001.1"/>
</dbReference>
<feature type="transmembrane region" description="Helical" evidence="8">
    <location>
        <begin position="130"/>
        <end position="155"/>
    </location>
</feature>
<feature type="transmembrane region" description="Helical" evidence="8">
    <location>
        <begin position="37"/>
        <end position="61"/>
    </location>
</feature>
<dbReference type="PROSITE" id="PS50850">
    <property type="entry name" value="MFS"/>
    <property type="match status" value="1"/>
</dbReference>
<evidence type="ECO:0000256" key="5">
    <source>
        <dbReference type="ARBA" id="ARBA00022989"/>
    </source>
</evidence>
<dbReference type="PANTHER" id="PTHR42718">
    <property type="entry name" value="MAJOR FACILITATOR SUPERFAMILY MULTIDRUG TRANSPORTER MFSC"/>
    <property type="match status" value="1"/>
</dbReference>
<keyword evidence="6 8" id="KW-0472">Membrane</keyword>
<feature type="transmembrane region" description="Helical" evidence="8">
    <location>
        <begin position="104"/>
        <end position="124"/>
    </location>
</feature>
<evidence type="ECO:0000256" key="2">
    <source>
        <dbReference type="ARBA" id="ARBA00022448"/>
    </source>
</evidence>
<feature type="transmembrane region" description="Helical" evidence="8">
    <location>
        <begin position="343"/>
        <end position="362"/>
    </location>
</feature>
<name>A0A561ECQ2_9MICO</name>
<comment type="caution">
    <text evidence="10">The sequence shown here is derived from an EMBL/GenBank/DDBJ whole genome shotgun (WGS) entry which is preliminary data.</text>
</comment>
<evidence type="ECO:0000256" key="8">
    <source>
        <dbReference type="SAM" id="Phobius"/>
    </source>
</evidence>
<reference evidence="10 11" key="1">
    <citation type="submission" date="2019-06" db="EMBL/GenBank/DDBJ databases">
        <title>Sequencing the genomes of 1000 actinobacteria strains.</title>
        <authorList>
            <person name="Klenk H.-P."/>
        </authorList>
    </citation>
    <scope>NUCLEOTIDE SEQUENCE [LARGE SCALE GENOMIC DNA]</scope>
    <source>
        <strain evidence="10 11">DSM 19560</strain>
    </source>
</reference>
<feature type="transmembrane region" description="Helical" evidence="8">
    <location>
        <begin position="399"/>
        <end position="420"/>
    </location>
</feature>
<feature type="compositionally biased region" description="Acidic residues" evidence="7">
    <location>
        <begin position="577"/>
        <end position="586"/>
    </location>
</feature>
<keyword evidence="3" id="KW-1003">Cell membrane</keyword>
<evidence type="ECO:0000256" key="7">
    <source>
        <dbReference type="SAM" id="MobiDB-lite"/>
    </source>
</evidence>
<feature type="region of interest" description="Disordered" evidence="7">
    <location>
        <begin position="574"/>
        <end position="613"/>
    </location>
</feature>
<evidence type="ECO:0000256" key="4">
    <source>
        <dbReference type="ARBA" id="ARBA00022692"/>
    </source>
</evidence>
<feature type="domain" description="Major facilitator superfamily (MFS) profile" evidence="9">
    <location>
        <begin position="32"/>
        <end position="507"/>
    </location>
</feature>
<dbReference type="CDD" id="cd17321">
    <property type="entry name" value="MFS_MMR_MDR_like"/>
    <property type="match status" value="1"/>
</dbReference>
<dbReference type="Proteomes" id="UP000318297">
    <property type="component" value="Unassembled WGS sequence"/>
</dbReference>
<protein>
    <submittedName>
        <fullName evidence="10">MFS transporter</fullName>
    </submittedName>
</protein>
<dbReference type="Pfam" id="PF07690">
    <property type="entry name" value="MFS_1"/>
    <property type="match status" value="2"/>
</dbReference>
<dbReference type="SUPFAM" id="SSF103473">
    <property type="entry name" value="MFS general substrate transporter"/>
    <property type="match status" value="2"/>
</dbReference>
<dbReference type="EMBL" id="VIVQ01000001">
    <property type="protein sequence ID" value="TWE13384.1"/>
    <property type="molecule type" value="Genomic_DNA"/>
</dbReference>
<feature type="transmembrane region" description="Helical" evidence="8">
    <location>
        <begin position="374"/>
        <end position="393"/>
    </location>
</feature>
<dbReference type="InterPro" id="IPR020846">
    <property type="entry name" value="MFS_dom"/>
</dbReference>
<gene>
    <name evidence="10" type="ORF">BKA23_2214</name>
</gene>
<dbReference type="InterPro" id="IPR036259">
    <property type="entry name" value="MFS_trans_sf"/>
</dbReference>
<proteinExistence type="predicted"/>
<keyword evidence="11" id="KW-1185">Reference proteome</keyword>
<sequence>MTEPLVPPSEERRQRTRRRRYEADHPRYKWVALSNTTLGVLMATINSSIVIISLPAIFRGIKLDPLGAGNISYLLWTLMGFLVVSAVLVVALGRLGDMYGRVKIYNLGFVVFTVASVLLSLDPFSGGGGAMWIILGRIIQGVGGAMLMANSAAILTDAFPATERGMALGINQVAAIAGSFLGLIIGGVLSQWDWRAVFWVSVPIGILGTIWAYKSLHELGTSRGGSLDIPGNITFAVGVTAILVAITYGIQPYGGHTMGWTNPWVLAGLIGGALVLVAFCFIETRAKDPMFSMSLFKIKAFSAGNFAGLLASIGRGGMQFMLIIWLQGIWLPLRGYSYESTPLWAGIFLLPLTAGFLIAGPASGYLSDRFGARAFASGGLLINAATFIGLVLIPVDFSYWIFATLLFLNGIGSGMFSAPNTTAIMNSVPANQRGAASGMRATFFNAGTSLSIGIFFSLMIVGLSQHLPNAMRTGLIAQHVPADVAGQVASLPPVGSMFAAFLGFNPIESILKPTGVFAHMDPSNVQTLTGKEFFPHLLSGPFHDGLVVVFGAAAIMMIVAAIASLLRGSKYVHEDGSDVDADDAPSDSDGPQTDAPVDGPAADDALADAGQRA</sequence>
<dbReference type="Gene3D" id="1.20.1720.10">
    <property type="entry name" value="Multidrug resistance protein D"/>
    <property type="match status" value="1"/>
</dbReference>
<evidence type="ECO:0000256" key="6">
    <source>
        <dbReference type="ARBA" id="ARBA00023136"/>
    </source>
</evidence>
<feature type="region of interest" description="Disordered" evidence="7">
    <location>
        <begin position="1"/>
        <end position="20"/>
    </location>
</feature>
<feature type="transmembrane region" description="Helical" evidence="8">
    <location>
        <begin position="441"/>
        <end position="463"/>
    </location>
</feature>
<feature type="transmembrane region" description="Helical" evidence="8">
    <location>
        <begin position="545"/>
        <end position="566"/>
    </location>
</feature>
<evidence type="ECO:0000256" key="1">
    <source>
        <dbReference type="ARBA" id="ARBA00004651"/>
    </source>
</evidence>